<organism evidence="9 10">
    <name type="scientific">Limnochorda pilosa</name>
    <dbReference type="NCBI Taxonomy" id="1555112"/>
    <lineage>
        <taxon>Bacteria</taxon>
        <taxon>Bacillati</taxon>
        <taxon>Bacillota</taxon>
        <taxon>Limnochordia</taxon>
        <taxon>Limnochordales</taxon>
        <taxon>Limnochordaceae</taxon>
        <taxon>Limnochorda</taxon>
    </lineage>
</organism>
<evidence type="ECO:0000259" key="6">
    <source>
        <dbReference type="Pfam" id="PF01957"/>
    </source>
</evidence>
<evidence type="ECO:0000313" key="10">
    <source>
        <dbReference type="Proteomes" id="UP000065807"/>
    </source>
</evidence>
<sequence length="440" mass="44405">MVLLMAGTLALGATHPGAGAQAAAGAGSPQGAGPVLVIPVKGTIEPGLASFVERGLAEAARRGTPLVVLEIDTFGGRVDAATELRDVLLATPVRVVALVHDRAWSAGALIALAAPAVAVTPGASIGAAEPRPADAKTIAAVRAEFEATARARGRPADVAAAMVDARVVLPGLVAEGQILSLDGEAAVRWGVADWLVPDRDELLRTLGFLDPPVEVLAPTPAERVARFLTDPTVSALLMGLGLAGLVVELFTPGVGVPGAVGLGSLALFFGGRMVAGLAGWEAAALFLVGLVLLALELFVTPGFGVLGILGIVALLGGLVIAFPDPGQGATVLLLGLVVAGGLVALGWRRFRRTSAFSRLVLMTRQERAQGYVAPALGLEKLVGAQGVARTPLRPSGSVVIGGHPVDAVSQGAFIAAGRPVRVVAVDGLRVVVEEEHPAGS</sequence>
<protein>
    <submittedName>
        <fullName evidence="9">Uncharacterized protein</fullName>
    </submittedName>
</protein>
<dbReference type="GO" id="GO:0005886">
    <property type="term" value="C:plasma membrane"/>
    <property type="evidence" value="ECO:0007669"/>
    <property type="project" value="TreeGrafter"/>
</dbReference>
<dbReference type="SUPFAM" id="SSF52096">
    <property type="entry name" value="ClpP/crotonase"/>
    <property type="match status" value="1"/>
</dbReference>
<keyword evidence="4 5" id="KW-0472">Membrane</keyword>
<name>A0A0K2SMY8_LIMPI</name>
<feature type="domain" description="NfeD1b N-terminal" evidence="8">
    <location>
        <begin position="35"/>
        <end position="213"/>
    </location>
</feature>
<dbReference type="InterPro" id="IPR056738">
    <property type="entry name" value="NfeD1b_N"/>
</dbReference>
<dbReference type="InterPro" id="IPR029045">
    <property type="entry name" value="ClpP/crotonase-like_dom_sf"/>
</dbReference>
<dbReference type="KEGG" id="lpil:LIP_2651"/>
<dbReference type="CDD" id="cd07021">
    <property type="entry name" value="Clp_protease_NfeD_like"/>
    <property type="match status" value="1"/>
</dbReference>
<comment type="subcellular location">
    <subcellularLocation>
        <location evidence="1">Membrane</location>
        <topology evidence="1">Multi-pass membrane protein</topology>
    </subcellularLocation>
</comment>
<dbReference type="RefSeq" id="WP_198409532.1">
    <property type="nucleotide sequence ID" value="NZ_AP014924.1"/>
</dbReference>
<reference evidence="10" key="2">
    <citation type="journal article" date="2016" name="Int. J. Syst. Evol. Microbiol.">
        <title>Complete genome sequence and cell structure of Limnochorda pilosa, a Gram-negative spore-former within the phylum Firmicutes.</title>
        <authorList>
            <person name="Watanabe M."/>
            <person name="Kojima H."/>
            <person name="Fukui M."/>
        </authorList>
    </citation>
    <scope>NUCLEOTIDE SEQUENCE [LARGE SCALE GENOMIC DNA]</scope>
    <source>
        <strain evidence="10">HC45</strain>
    </source>
</reference>
<evidence type="ECO:0000256" key="5">
    <source>
        <dbReference type="SAM" id="Phobius"/>
    </source>
</evidence>
<accession>A0A0K2SMY8</accession>
<evidence type="ECO:0000313" key="9">
    <source>
        <dbReference type="EMBL" id="BAS28481.1"/>
    </source>
</evidence>
<dbReference type="SUPFAM" id="SSF141322">
    <property type="entry name" value="NfeD domain-like"/>
    <property type="match status" value="1"/>
</dbReference>
<keyword evidence="2 5" id="KW-0812">Transmembrane</keyword>
<dbReference type="InterPro" id="IPR002810">
    <property type="entry name" value="NfeD-like_C"/>
</dbReference>
<feature type="transmembrane region" description="Helical" evidence="5">
    <location>
        <begin position="328"/>
        <end position="347"/>
    </location>
</feature>
<dbReference type="InterPro" id="IPR012340">
    <property type="entry name" value="NA-bd_OB-fold"/>
</dbReference>
<dbReference type="Gene3D" id="3.90.226.10">
    <property type="entry name" value="2-enoyl-CoA Hydratase, Chain A, domain 1"/>
    <property type="match status" value="1"/>
</dbReference>
<evidence type="ECO:0000256" key="1">
    <source>
        <dbReference type="ARBA" id="ARBA00004141"/>
    </source>
</evidence>
<dbReference type="PANTHER" id="PTHR33507">
    <property type="entry name" value="INNER MEMBRANE PROTEIN YBBJ"/>
    <property type="match status" value="1"/>
</dbReference>
<dbReference type="AlphaFoldDB" id="A0A0K2SMY8"/>
<dbReference type="Pfam" id="PF24961">
    <property type="entry name" value="NfeD_membrane"/>
    <property type="match status" value="1"/>
</dbReference>
<keyword evidence="3 5" id="KW-1133">Transmembrane helix</keyword>
<feature type="domain" description="NfeD integral membrane" evidence="7">
    <location>
        <begin position="232"/>
        <end position="347"/>
    </location>
</feature>
<keyword evidence="10" id="KW-1185">Reference proteome</keyword>
<evidence type="ECO:0000256" key="2">
    <source>
        <dbReference type="ARBA" id="ARBA00022692"/>
    </source>
</evidence>
<feature type="transmembrane region" description="Helical" evidence="5">
    <location>
        <begin position="227"/>
        <end position="247"/>
    </location>
</feature>
<feature type="domain" description="NfeD-like C-terminal" evidence="6">
    <location>
        <begin position="379"/>
        <end position="433"/>
    </location>
</feature>
<evidence type="ECO:0000259" key="7">
    <source>
        <dbReference type="Pfam" id="PF24961"/>
    </source>
</evidence>
<evidence type="ECO:0000256" key="3">
    <source>
        <dbReference type="ARBA" id="ARBA00022989"/>
    </source>
</evidence>
<evidence type="ECO:0000259" key="8">
    <source>
        <dbReference type="Pfam" id="PF25145"/>
    </source>
</evidence>
<dbReference type="Gene3D" id="2.40.50.140">
    <property type="entry name" value="Nucleic acid-binding proteins"/>
    <property type="match status" value="1"/>
</dbReference>
<reference evidence="10" key="1">
    <citation type="submission" date="2015-07" db="EMBL/GenBank/DDBJ databases">
        <title>Complete genome sequence and phylogenetic analysis of Limnochorda pilosa.</title>
        <authorList>
            <person name="Watanabe M."/>
            <person name="Kojima H."/>
            <person name="Fukui M."/>
        </authorList>
    </citation>
    <scope>NUCLEOTIDE SEQUENCE [LARGE SCALE GENOMIC DNA]</scope>
    <source>
        <strain evidence="10">HC45</strain>
    </source>
</reference>
<gene>
    <name evidence="9" type="ORF">LIP_2651</name>
</gene>
<evidence type="ECO:0000256" key="4">
    <source>
        <dbReference type="ARBA" id="ARBA00023136"/>
    </source>
</evidence>
<dbReference type="Proteomes" id="UP000065807">
    <property type="component" value="Chromosome"/>
</dbReference>
<feature type="transmembrane region" description="Helical" evidence="5">
    <location>
        <begin position="302"/>
        <end position="322"/>
    </location>
</feature>
<dbReference type="Pfam" id="PF01957">
    <property type="entry name" value="NfeD"/>
    <property type="match status" value="1"/>
</dbReference>
<dbReference type="PANTHER" id="PTHR33507:SF3">
    <property type="entry name" value="INNER MEMBRANE PROTEIN YBBJ"/>
    <property type="match status" value="1"/>
</dbReference>
<dbReference type="EMBL" id="AP014924">
    <property type="protein sequence ID" value="BAS28481.1"/>
    <property type="molecule type" value="Genomic_DNA"/>
</dbReference>
<dbReference type="STRING" id="1555112.LIP_2651"/>
<dbReference type="InterPro" id="IPR052165">
    <property type="entry name" value="Membrane_assoc_protease"/>
</dbReference>
<dbReference type="PATRIC" id="fig|1555112.3.peg.2691"/>
<proteinExistence type="predicted"/>
<dbReference type="InterPro" id="IPR056739">
    <property type="entry name" value="NfeD_membrane"/>
</dbReference>
<feature type="transmembrane region" description="Helical" evidence="5">
    <location>
        <begin position="277"/>
        <end position="295"/>
    </location>
</feature>
<dbReference type="Pfam" id="PF25145">
    <property type="entry name" value="NfeD1b_N"/>
    <property type="match status" value="1"/>
</dbReference>